<dbReference type="GO" id="GO:0003677">
    <property type="term" value="F:DNA binding"/>
    <property type="evidence" value="ECO:0007669"/>
    <property type="project" value="InterPro"/>
</dbReference>
<dbReference type="InterPro" id="IPR010982">
    <property type="entry name" value="Lambda_DNA-bd_dom_sf"/>
</dbReference>
<dbReference type="CDD" id="cd00093">
    <property type="entry name" value="HTH_XRE"/>
    <property type="match status" value="1"/>
</dbReference>
<dbReference type="InterPro" id="IPR001387">
    <property type="entry name" value="Cro/C1-type_HTH"/>
</dbReference>
<name>A0A198GEL7_9GAMM</name>
<evidence type="ECO:0000313" key="2">
    <source>
        <dbReference type="EMBL" id="OAT35244.1"/>
    </source>
</evidence>
<protein>
    <recommendedName>
        <fullName evidence="1">HTH cro/C1-type domain-containing protein</fullName>
    </recommendedName>
</protein>
<sequence>MSQQQISRYESGSNSLNIETLNTIFKVLEIDWRDFVHKVLDVDISK</sequence>
<dbReference type="Pfam" id="PF01381">
    <property type="entry name" value="HTH_3"/>
    <property type="match status" value="1"/>
</dbReference>
<evidence type="ECO:0000259" key="1">
    <source>
        <dbReference type="PROSITE" id="PS50943"/>
    </source>
</evidence>
<accession>A0A198GEL7</accession>
<evidence type="ECO:0000313" key="3">
    <source>
        <dbReference type="Proteomes" id="UP000094023"/>
    </source>
</evidence>
<organism evidence="2 3">
    <name type="scientific">Proteus myxofaciens ATCC 19692</name>
    <dbReference type="NCBI Taxonomy" id="1354337"/>
    <lineage>
        <taxon>Bacteria</taxon>
        <taxon>Pseudomonadati</taxon>
        <taxon>Pseudomonadota</taxon>
        <taxon>Gammaproteobacteria</taxon>
        <taxon>Enterobacterales</taxon>
        <taxon>Morganellaceae</taxon>
        <taxon>Proteus</taxon>
    </lineage>
</organism>
<dbReference type="STRING" id="1354337.M983_0643"/>
<comment type="caution">
    <text evidence="2">The sequence shown here is derived from an EMBL/GenBank/DDBJ whole genome shotgun (WGS) entry which is preliminary data.</text>
</comment>
<dbReference type="EMBL" id="LXEN01000030">
    <property type="protein sequence ID" value="OAT35244.1"/>
    <property type="molecule type" value="Genomic_DNA"/>
</dbReference>
<proteinExistence type="predicted"/>
<dbReference type="Proteomes" id="UP000094023">
    <property type="component" value="Unassembled WGS sequence"/>
</dbReference>
<feature type="domain" description="HTH cro/C1-type" evidence="1">
    <location>
        <begin position="1"/>
        <end position="35"/>
    </location>
</feature>
<dbReference type="AlphaFoldDB" id="A0A198GEL7"/>
<dbReference type="PROSITE" id="PS50943">
    <property type="entry name" value="HTH_CROC1"/>
    <property type="match status" value="1"/>
</dbReference>
<dbReference type="Gene3D" id="1.10.260.40">
    <property type="entry name" value="lambda repressor-like DNA-binding domains"/>
    <property type="match status" value="1"/>
</dbReference>
<gene>
    <name evidence="2" type="ORF">M983_0643</name>
</gene>
<dbReference type="SUPFAM" id="SSF47413">
    <property type="entry name" value="lambda repressor-like DNA-binding domains"/>
    <property type="match status" value="1"/>
</dbReference>
<reference evidence="2 3" key="1">
    <citation type="submission" date="2016-04" db="EMBL/GenBank/DDBJ databases">
        <title>ATOL: Assembling a taxonomically balanced genome-scale reconstruction of the evolutionary history of the Enterobacteriaceae.</title>
        <authorList>
            <person name="Plunkett G.III."/>
            <person name="Neeno-Eckwall E.C."/>
            <person name="Glasner J.D."/>
            <person name="Perna N.T."/>
        </authorList>
    </citation>
    <scope>NUCLEOTIDE SEQUENCE [LARGE SCALE GENOMIC DNA]</scope>
    <source>
        <strain evidence="2 3">ATCC 19692</strain>
    </source>
</reference>
<keyword evidence="3" id="KW-1185">Reference proteome</keyword>